<name>A0AAD6V006_9AGAR</name>
<dbReference type="SUPFAM" id="SSF53448">
    <property type="entry name" value="Nucleotide-diphospho-sugar transferases"/>
    <property type="match status" value="1"/>
</dbReference>
<dbReference type="InterPro" id="IPR029044">
    <property type="entry name" value="Nucleotide-diphossugar_trans"/>
</dbReference>
<keyword evidence="3" id="KW-1185">Reference proteome</keyword>
<dbReference type="Gene3D" id="3.90.550.10">
    <property type="entry name" value="Spore Coat Polysaccharide Biosynthesis Protein SpsA, Chain A"/>
    <property type="match status" value="1"/>
</dbReference>
<gene>
    <name evidence="2" type="ORF">GGX14DRAFT_468174</name>
</gene>
<evidence type="ECO:0000313" key="2">
    <source>
        <dbReference type="EMBL" id="KAJ7199175.1"/>
    </source>
</evidence>
<proteinExistence type="predicted"/>
<dbReference type="PANTHER" id="PTHR11183">
    <property type="entry name" value="GLYCOGENIN SUBFAMILY MEMBER"/>
    <property type="match status" value="1"/>
</dbReference>
<evidence type="ECO:0000313" key="3">
    <source>
        <dbReference type="Proteomes" id="UP001219525"/>
    </source>
</evidence>
<accession>A0AAD6V006</accession>
<keyword evidence="1" id="KW-0472">Membrane</keyword>
<keyword evidence="1" id="KW-0812">Transmembrane</keyword>
<feature type="transmembrane region" description="Helical" evidence="1">
    <location>
        <begin position="49"/>
        <end position="67"/>
    </location>
</feature>
<keyword evidence="1" id="KW-1133">Transmembrane helix</keyword>
<dbReference type="InterPro" id="IPR050587">
    <property type="entry name" value="GNT1/Glycosyltrans_8"/>
</dbReference>
<dbReference type="EMBL" id="JARJCW010000069">
    <property type="protein sequence ID" value="KAJ7199175.1"/>
    <property type="molecule type" value="Genomic_DNA"/>
</dbReference>
<dbReference type="GO" id="GO:0016757">
    <property type="term" value="F:glycosyltransferase activity"/>
    <property type="evidence" value="ECO:0007669"/>
    <property type="project" value="InterPro"/>
</dbReference>
<sequence length="377" mass="42370">MLTLTRAFSKSVLLLKSAISFPVYEPVPQDDIEGSHASKSSDPPRRGRVYCLLCLALGCIAGAIIASCSIARSRHRRHYNPVGLYQDINSFPIVSNSKPESRAIVTSLYTDEYALSVATLGQTLSSHNIIERRLVMYLPGRLSSRSLCIVAAAGWEPVPVARIPAPHHGEGITPRFMETYAKLNMWGFDKMGIDVLLYLDGDTLVRNRFDELWDLPYSFAAVPDVYGGEPSFTISLNSGVLLVRPSSAVMEDMLSKLETTSFPRIEGDQAFLNTYFAPQTLCLPYIYNGNLAIKLVAPDSDVWASIKNELRIVHYTSTVIKPFWYLSDGVEWSRNWNQSIHKLMEGEKGELREEMQWWSDAWDDLMEQHFTSLDACS</sequence>
<dbReference type="InterPro" id="IPR002495">
    <property type="entry name" value="Glyco_trans_8"/>
</dbReference>
<protein>
    <submittedName>
        <fullName evidence="2">Glycosyltransferase family 8 protein</fullName>
    </submittedName>
</protein>
<dbReference type="Pfam" id="PF01501">
    <property type="entry name" value="Glyco_transf_8"/>
    <property type="match status" value="1"/>
</dbReference>
<reference evidence="2" key="1">
    <citation type="submission" date="2023-03" db="EMBL/GenBank/DDBJ databases">
        <title>Massive genome expansion in bonnet fungi (Mycena s.s.) driven by repeated elements and novel gene families across ecological guilds.</title>
        <authorList>
            <consortium name="Lawrence Berkeley National Laboratory"/>
            <person name="Harder C.B."/>
            <person name="Miyauchi S."/>
            <person name="Viragh M."/>
            <person name="Kuo A."/>
            <person name="Thoen E."/>
            <person name="Andreopoulos B."/>
            <person name="Lu D."/>
            <person name="Skrede I."/>
            <person name="Drula E."/>
            <person name="Henrissat B."/>
            <person name="Morin E."/>
            <person name="Kohler A."/>
            <person name="Barry K."/>
            <person name="LaButti K."/>
            <person name="Morin E."/>
            <person name="Salamov A."/>
            <person name="Lipzen A."/>
            <person name="Mereny Z."/>
            <person name="Hegedus B."/>
            <person name="Baldrian P."/>
            <person name="Stursova M."/>
            <person name="Weitz H."/>
            <person name="Taylor A."/>
            <person name="Grigoriev I.V."/>
            <person name="Nagy L.G."/>
            <person name="Martin F."/>
            <person name="Kauserud H."/>
        </authorList>
    </citation>
    <scope>NUCLEOTIDE SEQUENCE</scope>
    <source>
        <strain evidence="2">9144</strain>
    </source>
</reference>
<organism evidence="2 3">
    <name type="scientific">Mycena pura</name>
    <dbReference type="NCBI Taxonomy" id="153505"/>
    <lineage>
        <taxon>Eukaryota</taxon>
        <taxon>Fungi</taxon>
        <taxon>Dikarya</taxon>
        <taxon>Basidiomycota</taxon>
        <taxon>Agaricomycotina</taxon>
        <taxon>Agaricomycetes</taxon>
        <taxon>Agaricomycetidae</taxon>
        <taxon>Agaricales</taxon>
        <taxon>Marasmiineae</taxon>
        <taxon>Mycenaceae</taxon>
        <taxon>Mycena</taxon>
    </lineage>
</organism>
<comment type="caution">
    <text evidence="2">The sequence shown here is derived from an EMBL/GenBank/DDBJ whole genome shotgun (WGS) entry which is preliminary data.</text>
</comment>
<dbReference type="AlphaFoldDB" id="A0AAD6V006"/>
<dbReference type="Proteomes" id="UP001219525">
    <property type="component" value="Unassembled WGS sequence"/>
</dbReference>
<evidence type="ECO:0000256" key="1">
    <source>
        <dbReference type="SAM" id="Phobius"/>
    </source>
</evidence>